<proteinExistence type="predicted"/>
<dbReference type="InParanoid" id="A0A0C3DUQ2"/>
<sequence>MRGSKESKFVHNTSRTVSDAALLQEARLTKVFLSSSRNVQIVRTISTIEKNRVALMIEG</sequence>
<protein>
    <submittedName>
        <fullName evidence="1">Uncharacterized protein</fullName>
    </submittedName>
</protein>
<organism evidence="1 2">
    <name type="scientific">Scleroderma citrinum Foug A</name>
    <dbReference type="NCBI Taxonomy" id="1036808"/>
    <lineage>
        <taxon>Eukaryota</taxon>
        <taxon>Fungi</taxon>
        <taxon>Dikarya</taxon>
        <taxon>Basidiomycota</taxon>
        <taxon>Agaricomycotina</taxon>
        <taxon>Agaricomycetes</taxon>
        <taxon>Agaricomycetidae</taxon>
        <taxon>Boletales</taxon>
        <taxon>Sclerodermatineae</taxon>
        <taxon>Sclerodermataceae</taxon>
        <taxon>Scleroderma</taxon>
    </lineage>
</organism>
<keyword evidence="2" id="KW-1185">Reference proteome</keyword>
<evidence type="ECO:0000313" key="1">
    <source>
        <dbReference type="EMBL" id="KIM64340.1"/>
    </source>
</evidence>
<evidence type="ECO:0000313" key="2">
    <source>
        <dbReference type="Proteomes" id="UP000053989"/>
    </source>
</evidence>
<gene>
    <name evidence="1" type="ORF">SCLCIDRAFT_646265</name>
</gene>
<dbReference type="AlphaFoldDB" id="A0A0C3DUQ2"/>
<reference evidence="2" key="2">
    <citation type="submission" date="2015-01" db="EMBL/GenBank/DDBJ databases">
        <title>Evolutionary Origins and Diversification of the Mycorrhizal Mutualists.</title>
        <authorList>
            <consortium name="DOE Joint Genome Institute"/>
            <consortium name="Mycorrhizal Genomics Consortium"/>
            <person name="Kohler A."/>
            <person name="Kuo A."/>
            <person name="Nagy L.G."/>
            <person name="Floudas D."/>
            <person name="Copeland A."/>
            <person name="Barry K.W."/>
            <person name="Cichocki N."/>
            <person name="Veneault-Fourrey C."/>
            <person name="LaButti K."/>
            <person name="Lindquist E.A."/>
            <person name="Lipzen A."/>
            <person name="Lundell T."/>
            <person name="Morin E."/>
            <person name="Murat C."/>
            <person name="Riley R."/>
            <person name="Ohm R."/>
            <person name="Sun H."/>
            <person name="Tunlid A."/>
            <person name="Henrissat B."/>
            <person name="Grigoriev I.V."/>
            <person name="Hibbett D.S."/>
            <person name="Martin F."/>
        </authorList>
    </citation>
    <scope>NUCLEOTIDE SEQUENCE [LARGE SCALE GENOMIC DNA]</scope>
    <source>
        <strain evidence="2">Foug A</strain>
    </source>
</reference>
<reference evidence="1 2" key="1">
    <citation type="submission" date="2014-04" db="EMBL/GenBank/DDBJ databases">
        <authorList>
            <consortium name="DOE Joint Genome Institute"/>
            <person name="Kuo A."/>
            <person name="Kohler A."/>
            <person name="Nagy L.G."/>
            <person name="Floudas D."/>
            <person name="Copeland A."/>
            <person name="Barry K.W."/>
            <person name="Cichocki N."/>
            <person name="Veneault-Fourrey C."/>
            <person name="LaButti K."/>
            <person name="Lindquist E.A."/>
            <person name="Lipzen A."/>
            <person name="Lundell T."/>
            <person name="Morin E."/>
            <person name="Murat C."/>
            <person name="Sun H."/>
            <person name="Tunlid A."/>
            <person name="Henrissat B."/>
            <person name="Grigoriev I.V."/>
            <person name="Hibbett D.S."/>
            <person name="Martin F."/>
            <person name="Nordberg H.P."/>
            <person name="Cantor M.N."/>
            <person name="Hua S.X."/>
        </authorList>
    </citation>
    <scope>NUCLEOTIDE SEQUENCE [LARGE SCALE GENOMIC DNA]</scope>
    <source>
        <strain evidence="1 2">Foug A</strain>
    </source>
</reference>
<dbReference type="EMBL" id="KN822029">
    <property type="protein sequence ID" value="KIM64340.1"/>
    <property type="molecule type" value="Genomic_DNA"/>
</dbReference>
<name>A0A0C3DUQ2_9AGAM</name>
<accession>A0A0C3DUQ2</accession>
<dbReference type="Proteomes" id="UP000053989">
    <property type="component" value="Unassembled WGS sequence"/>
</dbReference>
<dbReference type="HOGENOM" id="CLU_2962201_0_0_1"/>